<evidence type="ECO:0000256" key="4">
    <source>
        <dbReference type="PROSITE-ProRule" id="PRU00335"/>
    </source>
</evidence>
<evidence type="ECO:0000256" key="1">
    <source>
        <dbReference type="ARBA" id="ARBA00023015"/>
    </source>
</evidence>
<proteinExistence type="predicted"/>
<dbReference type="Proteomes" id="UP000503540">
    <property type="component" value="Chromosome"/>
</dbReference>
<dbReference type="InterPro" id="IPR036271">
    <property type="entry name" value="Tet_transcr_reg_TetR-rel_C_sf"/>
</dbReference>
<dbReference type="InterPro" id="IPR050109">
    <property type="entry name" value="HTH-type_TetR-like_transc_reg"/>
</dbReference>
<dbReference type="PRINTS" id="PR00455">
    <property type="entry name" value="HTHTETR"/>
</dbReference>
<dbReference type="Pfam" id="PF00440">
    <property type="entry name" value="TetR_N"/>
    <property type="match status" value="1"/>
</dbReference>
<evidence type="ECO:0000259" key="5">
    <source>
        <dbReference type="PROSITE" id="PS50977"/>
    </source>
</evidence>
<dbReference type="InterPro" id="IPR001647">
    <property type="entry name" value="HTH_TetR"/>
</dbReference>
<dbReference type="PANTHER" id="PTHR30055">
    <property type="entry name" value="HTH-TYPE TRANSCRIPTIONAL REGULATOR RUTR"/>
    <property type="match status" value="1"/>
</dbReference>
<evidence type="ECO:0000313" key="6">
    <source>
        <dbReference type="EMBL" id="QIS15088.1"/>
    </source>
</evidence>
<dbReference type="GO" id="GO:0000976">
    <property type="term" value="F:transcription cis-regulatory region binding"/>
    <property type="evidence" value="ECO:0007669"/>
    <property type="project" value="TreeGrafter"/>
</dbReference>
<evidence type="ECO:0000256" key="3">
    <source>
        <dbReference type="ARBA" id="ARBA00023163"/>
    </source>
</evidence>
<dbReference type="PROSITE" id="PS50977">
    <property type="entry name" value="HTH_TETR_2"/>
    <property type="match status" value="1"/>
</dbReference>
<dbReference type="InterPro" id="IPR009057">
    <property type="entry name" value="Homeodomain-like_sf"/>
</dbReference>
<sequence>MSSDWHCVYRRLSHRLVHRKPQDGNAFRRREMRLPVKAPNARQTPTLRDEQKSQTRARLLDAAKELFTARGYAAVRVDEIAAAAGASRATFYLHFTSKLEVLRAVAEEGTAPSARHFYQDLDRVLDTGSRAEFVAWMTRAIAWFHEYKDLLPAWDEATALEPEFREIARRGIMSLPESMTSYLSRWPEARRDEARLRVELLVAQLERFFTRWAMQGTIDVTAEQAAEVLGDIWYPALQSPRDQPGSA</sequence>
<dbReference type="Gene3D" id="1.10.10.60">
    <property type="entry name" value="Homeodomain-like"/>
    <property type="match status" value="1"/>
</dbReference>
<reference evidence="6 7" key="1">
    <citation type="journal article" date="2019" name="ACS Chem. Biol.">
        <title>Identification and Mobilization of a Cryptic Antibiotic Biosynthesis Gene Locus from a Human-Pathogenic Nocardia Isolate.</title>
        <authorList>
            <person name="Herisse M."/>
            <person name="Ishida K."/>
            <person name="Porter J.L."/>
            <person name="Howden B."/>
            <person name="Hertweck C."/>
            <person name="Stinear T.P."/>
            <person name="Pidot S.J."/>
        </authorList>
    </citation>
    <scope>NUCLEOTIDE SEQUENCE [LARGE SCALE GENOMIC DNA]</scope>
    <source>
        <strain evidence="6 7">AUSMDU00012717</strain>
    </source>
</reference>
<dbReference type="SUPFAM" id="SSF46689">
    <property type="entry name" value="Homeodomain-like"/>
    <property type="match status" value="1"/>
</dbReference>
<dbReference type="SUPFAM" id="SSF48498">
    <property type="entry name" value="Tetracyclin repressor-like, C-terminal domain"/>
    <property type="match status" value="1"/>
</dbReference>
<keyword evidence="2 4" id="KW-0238">DNA-binding</keyword>
<feature type="domain" description="HTH tetR-type" evidence="5">
    <location>
        <begin position="53"/>
        <end position="113"/>
    </location>
</feature>
<dbReference type="PANTHER" id="PTHR30055:SF234">
    <property type="entry name" value="HTH-TYPE TRANSCRIPTIONAL REGULATOR BETI"/>
    <property type="match status" value="1"/>
</dbReference>
<dbReference type="Gene3D" id="1.10.357.10">
    <property type="entry name" value="Tetracycline Repressor, domain 2"/>
    <property type="match status" value="1"/>
</dbReference>
<evidence type="ECO:0000313" key="7">
    <source>
        <dbReference type="Proteomes" id="UP000503540"/>
    </source>
</evidence>
<accession>A0A6G9YPH1</accession>
<dbReference type="EMBL" id="CP046172">
    <property type="protein sequence ID" value="QIS15088.1"/>
    <property type="molecule type" value="Genomic_DNA"/>
</dbReference>
<dbReference type="GO" id="GO:0045892">
    <property type="term" value="P:negative regulation of DNA-templated transcription"/>
    <property type="evidence" value="ECO:0007669"/>
    <property type="project" value="UniProtKB-ARBA"/>
</dbReference>
<evidence type="ECO:0000256" key="2">
    <source>
        <dbReference type="ARBA" id="ARBA00023125"/>
    </source>
</evidence>
<gene>
    <name evidence="6" type="ORF">F5544_36295</name>
</gene>
<dbReference type="KEGG" id="nah:F5544_36295"/>
<dbReference type="AlphaFoldDB" id="A0A6G9YPH1"/>
<dbReference type="GO" id="GO:0003700">
    <property type="term" value="F:DNA-binding transcription factor activity"/>
    <property type="evidence" value="ECO:0007669"/>
    <property type="project" value="TreeGrafter"/>
</dbReference>
<organism evidence="6 7">
    <name type="scientific">Nocardia arthritidis</name>
    <dbReference type="NCBI Taxonomy" id="228602"/>
    <lineage>
        <taxon>Bacteria</taxon>
        <taxon>Bacillati</taxon>
        <taxon>Actinomycetota</taxon>
        <taxon>Actinomycetes</taxon>
        <taxon>Mycobacteriales</taxon>
        <taxon>Nocardiaceae</taxon>
        <taxon>Nocardia</taxon>
    </lineage>
</organism>
<keyword evidence="3" id="KW-0804">Transcription</keyword>
<dbReference type="FunFam" id="1.10.10.60:FF:000141">
    <property type="entry name" value="TetR family transcriptional regulator"/>
    <property type="match status" value="1"/>
</dbReference>
<keyword evidence="1" id="KW-0805">Transcription regulation</keyword>
<keyword evidence="7" id="KW-1185">Reference proteome</keyword>
<protein>
    <submittedName>
        <fullName evidence="6">TetR family transcriptional regulator</fullName>
    </submittedName>
</protein>
<name>A0A6G9YPH1_9NOCA</name>
<feature type="DNA-binding region" description="H-T-H motif" evidence="4">
    <location>
        <begin position="76"/>
        <end position="95"/>
    </location>
</feature>